<keyword evidence="3 5" id="KW-0238">DNA-binding</keyword>
<evidence type="ECO:0000313" key="6">
    <source>
        <dbReference type="Proteomes" id="UP000823641"/>
    </source>
</evidence>
<name>A0A9D9HVD4_9BACT</name>
<evidence type="ECO:0000313" key="5">
    <source>
        <dbReference type="EMBL" id="MBO8461084.1"/>
    </source>
</evidence>
<dbReference type="PANTHER" id="PTHR33175">
    <property type="entry name" value="DNA-BINDING PROTEIN HU"/>
    <property type="match status" value="1"/>
</dbReference>
<dbReference type="SMART" id="SM00411">
    <property type="entry name" value="BHL"/>
    <property type="match status" value="1"/>
</dbReference>
<evidence type="ECO:0000256" key="4">
    <source>
        <dbReference type="RuleBase" id="RU003939"/>
    </source>
</evidence>
<dbReference type="InterPro" id="IPR010992">
    <property type="entry name" value="IHF-like_DNA-bd_dom_sf"/>
</dbReference>
<keyword evidence="2" id="KW-0226">DNA condensation</keyword>
<comment type="similarity">
    <text evidence="1 4">Belongs to the bacterial histone-like protein family.</text>
</comment>
<dbReference type="GO" id="GO:0005829">
    <property type="term" value="C:cytosol"/>
    <property type="evidence" value="ECO:0007669"/>
    <property type="project" value="TreeGrafter"/>
</dbReference>
<sequence>MNHKELIQNMADELQMPAKELNQHMAVATELMLEHLTNGEDISIPGFGTLEVRKKNERLIVHPVSRTRTLVPPKLVLCFKQSPATKEKFKDIKL</sequence>
<accession>A0A9D9HVD4</accession>
<dbReference type="CDD" id="cd00591">
    <property type="entry name" value="HU_IHF"/>
    <property type="match status" value="1"/>
</dbReference>
<proteinExistence type="inferred from homology"/>
<dbReference type="Proteomes" id="UP000823641">
    <property type="component" value="Unassembled WGS sequence"/>
</dbReference>
<dbReference type="GO" id="GO:0003677">
    <property type="term" value="F:DNA binding"/>
    <property type="evidence" value="ECO:0007669"/>
    <property type="project" value="UniProtKB-KW"/>
</dbReference>
<gene>
    <name evidence="5" type="ORF">IAA73_12265</name>
</gene>
<protein>
    <submittedName>
        <fullName evidence="5">HU family DNA-binding protein</fullName>
    </submittedName>
</protein>
<dbReference type="GO" id="GO:0030261">
    <property type="term" value="P:chromosome condensation"/>
    <property type="evidence" value="ECO:0007669"/>
    <property type="project" value="UniProtKB-KW"/>
</dbReference>
<dbReference type="InterPro" id="IPR000119">
    <property type="entry name" value="Hist_DNA-bd"/>
</dbReference>
<dbReference type="Gene3D" id="4.10.520.10">
    <property type="entry name" value="IHF-like DNA-binding proteins"/>
    <property type="match status" value="1"/>
</dbReference>
<dbReference type="EMBL" id="JADIMG010000111">
    <property type="protein sequence ID" value="MBO8461084.1"/>
    <property type="molecule type" value="Genomic_DNA"/>
</dbReference>
<dbReference type="GO" id="GO:0030527">
    <property type="term" value="F:structural constituent of chromatin"/>
    <property type="evidence" value="ECO:0007669"/>
    <property type="project" value="InterPro"/>
</dbReference>
<dbReference type="PANTHER" id="PTHR33175:SF3">
    <property type="entry name" value="DNA-BINDING PROTEIN HU-BETA"/>
    <property type="match status" value="1"/>
</dbReference>
<dbReference type="SUPFAM" id="SSF47729">
    <property type="entry name" value="IHF-like DNA-binding proteins"/>
    <property type="match status" value="1"/>
</dbReference>
<evidence type="ECO:0000256" key="2">
    <source>
        <dbReference type="ARBA" id="ARBA00023067"/>
    </source>
</evidence>
<evidence type="ECO:0000256" key="3">
    <source>
        <dbReference type="ARBA" id="ARBA00023125"/>
    </source>
</evidence>
<comment type="caution">
    <text evidence="5">The sequence shown here is derived from an EMBL/GenBank/DDBJ whole genome shotgun (WGS) entry which is preliminary data.</text>
</comment>
<dbReference type="AlphaFoldDB" id="A0A9D9HVD4"/>
<dbReference type="Pfam" id="PF00216">
    <property type="entry name" value="Bac_DNA_binding"/>
    <property type="match status" value="1"/>
</dbReference>
<reference evidence="5" key="1">
    <citation type="submission" date="2020-10" db="EMBL/GenBank/DDBJ databases">
        <authorList>
            <person name="Gilroy R."/>
        </authorList>
    </citation>
    <scope>NUCLEOTIDE SEQUENCE</scope>
    <source>
        <strain evidence="5">G3-3990</strain>
    </source>
</reference>
<reference evidence="5" key="2">
    <citation type="journal article" date="2021" name="PeerJ">
        <title>Extensive microbial diversity within the chicken gut microbiome revealed by metagenomics and culture.</title>
        <authorList>
            <person name="Gilroy R."/>
            <person name="Ravi A."/>
            <person name="Getino M."/>
            <person name="Pursley I."/>
            <person name="Horton D.L."/>
            <person name="Alikhan N.F."/>
            <person name="Baker D."/>
            <person name="Gharbi K."/>
            <person name="Hall N."/>
            <person name="Watson M."/>
            <person name="Adriaenssens E.M."/>
            <person name="Foster-Nyarko E."/>
            <person name="Jarju S."/>
            <person name="Secka A."/>
            <person name="Antonio M."/>
            <person name="Oren A."/>
            <person name="Chaudhuri R.R."/>
            <person name="La Ragione R."/>
            <person name="Hildebrand F."/>
            <person name="Pallen M.J."/>
        </authorList>
    </citation>
    <scope>NUCLEOTIDE SEQUENCE</scope>
    <source>
        <strain evidence="5">G3-3990</strain>
    </source>
</reference>
<organism evidence="5 6">
    <name type="scientific">Candidatus Gallipaludibacter merdavium</name>
    <dbReference type="NCBI Taxonomy" id="2840839"/>
    <lineage>
        <taxon>Bacteria</taxon>
        <taxon>Pseudomonadati</taxon>
        <taxon>Bacteroidota</taxon>
        <taxon>Bacteroidia</taxon>
        <taxon>Bacteroidales</taxon>
        <taxon>Candidatus Gallipaludibacter</taxon>
    </lineage>
</organism>
<evidence type="ECO:0000256" key="1">
    <source>
        <dbReference type="ARBA" id="ARBA00010529"/>
    </source>
</evidence>